<accession>A0A2D3I5G8</accession>
<name>A0A2D3I5G8_9VIRU</name>
<sequence>MQLIRFPLRELLPTEYTRTGLECSNSMGHIHLLPQHRQPRQLVLFTSLCSSRVLELIFKSSSMLRRQKVWSLFHRAKLCTVQSGAPMIAGQHAASNFIPLQTRR</sequence>
<dbReference type="Proteomes" id="UP000267516">
    <property type="component" value="Segment"/>
</dbReference>
<proteinExistence type="predicted"/>
<protein>
    <submittedName>
        <fullName evidence="1">ORF319</fullName>
    </submittedName>
</protein>
<organism evidence="1">
    <name type="scientific">White spot syndrome virus</name>
    <dbReference type="NCBI Taxonomy" id="342409"/>
    <lineage>
        <taxon>Viruses</taxon>
        <taxon>Viruses incertae sedis</taxon>
        <taxon>Naldaviricetes</taxon>
        <taxon>Nimaviridae</taxon>
        <taxon>Whispovirus</taxon>
    </lineage>
</organism>
<evidence type="ECO:0000313" key="1">
    <source>
        <dbReference type="EMBL" id="ATU83627.1"/>
    </source>
</evidence>
<dbReference type="EMBL" id="MF768985">
    <property type="protein sequence ID" value="ATU83627.1"/>
    <property type="molecule type" value="Genomic_DNA"/>
</dbReference>
<reference evidence="1" key="1">
    <citation type="journal article" date="2018" name="Aquaculture">
        <title>Complete genome sequence of a white spot syndrome virus associated with a disease incursion in Australia.</title>
        <authorList>
            <person name="Oakey J."/>
            <person name="Smith C.S."/>
        </authorList>
    </citation>
    <scope>NUCLEOTIDE SEQUENCE [LARGE SCALE GENOMIC DNA]</scope>
    <source>
        <strain evidence="1">WSSV-AU</strain>
    </source>
</reference>